<feature type="non-terminal residue" evidence="2">
    <location>
        <position position="1"/>
    </location>
</feature>
<evidence type="ECO:0000313" key="2">
    <source>
        <dbReference type="EMBL" id="PHJ21325.1"/>
    </source>
</evidence>
<proteinExistence type="predicted"/>
<protein>
    <submittedName>
        <fullName evidence="2">Uncharacterized protein</fullName>
    </submittedName>
</protein>
<name>A0A2C6KZI8_9APIC</name>
<evidence type="ECO:0000256" key="1">
    <source>
        <dbReference type="SAM" id="MobiDB-lite"/>
    </source>
</evidence>
<dbReference type="GeneID" id="94428229"/>
<keyword evidence="3" id="KW-1185">Reference proteome</keyword>
<gene>
    <name evidence="2" type="ORF">CSUI_004837</name>
</gene>
<organism evidence="2 3">
    <name type="scientific">Cystoisospora suis</name>
    <dbReference type="NCBI Taxonomy" id="483139"/>
    <lineage>
        <taxon>Eukaryota</taxon>
        <taxon>Sar</taxon>
        <taxon>Alveolata</taxon>
        <taxon>Apicomplexa</taxon>
        <taxon>Conoidasida</taxon>
        <taxon>Coccidia</taxon>
        <taxon>Eucoccidiorida</taxon>
        <taxon>Eimeriorina</taxon>
        <taxon>Sarcocystidae</taxon>
        <taxon>Cystoisospora</taxon>
    </lineage>
</organism>
<dbReference type="AlphaFoldDB" id="A0A2C6KZI8"/>
<dbReference type="VEuPathDB" id="ToxoDB:CSUI_004837"/>
<accession>A0A2C6KZI8</accession>
<dbReference type="RefSeq" id="XP_067923009.1">
    <property type="nucleotide sequence ID" value="XM_068065018.1"/>
</dbReference>
<feature type="region of interest" description="Disordered" evidence="1">
    <location>
        <begin position="31"/>
        <end position="58"/>
    </location>
</feature>
<comment type="caution">
    <text evidence="2">The sequence shown here is derived from an EMBL/GenBank/DDBJ whole genome shotgun (WGS) entry which is preliminary data.</text>
</comment>
<dbReference type="EMBL" id="MIGC01002312">
    <property type="protein sequence ID" value="PHJ21325.1"/>
    <property type="molecule type" value="Genomic_DNA"/>
</dbReference>
<feature type="compositionally biased region" description="Basic and acidic residues" evidence="1">
    <location>
        <begin position="36"/>
        <end position="58"/>
    </location>
</feature>
<reference evidence="2 3" key="1">
    <citation type="journal article" date="2017" name="Int. J. Parasitol.">
        <title>The genome of the protozoan parasite Cystoisospora suis and a reverse vaccinology approach to identify vaccine candidates.</title>
        <authorList>
            <person name="Palmieri N."/>
            <person name="Shrestha A."/>
            <person name="Ruttkowski B."/>
            <person name="Beck T."/>
            <person name="Vogl C."/>
            <person name="Tomley F."/>
            <person name="Blake D.P."/>
            <person name="Joachim A."/>
        </authorList>
    </citation>
    <scope>NUCLEOTIDE SEQUENCE [LARGE SCALE GENOMIC DNA]</scope>
    <source>
        <strain evidence="2 3">Wien I</strain>
    </source>
</reference>
<sequence length="58" mass="6583">RRGKNGRRLSGCEKDRTERFSFVVIETEGSGSSFHSMEKRKDSHGRPVVTEVERGGLF</sequence>
<dbReference type="Proteomes" id="UP000221165">
    <property type="component" value="Unassembled WGS sequence"/>
</dbReference>
<evidence type="ECO:0000313" key="3">
    <source>
        <dbReference type="Proteomes" id="UP000221165"/>
    </source>
</evidence>